<gene>
    <name evidence="1" type="ORF">GV791_15010</name>
</gene>
<sequence>MVMTEAQERVLAVLEPGGMLTIDQIARDAELTKHRTRTAVIALQSRGLVMPCVRSCAGRYQITGRGRGKLGALRRRPVMVW</sequence>
<dbReference type="SUPFAM" id="SSF46785">
    <property type="entry name" value="Winged helix' DNA-binding domain"/>
    <property type="match status" value="1"/>
</dbReference>
<dbReference type="Gene3D" id="1.10.10.10">
    <property type="entry name" value="Winged helix-like DNA-binding domain superfamily/Winged helix DNA-binding domain"/>
    <property type="match status" value="1"/>
</dbReference>
<proteinExistence type="predicted"/>
<name>A0A6P1CQC4_9NOCA</name>
<dbReference type="InterPro" id="IPR036390">
    <property type="entry name" value="WH_DNA-bd_sf"/>
</dbReference>
<dbReference type="Proteomes" id="UP000471166">
    <property type="component" value="Unassembled WGS sequence"/>
</dbReference>
<accession>A0A6P1CQC4</accession>
<protein>
    <recommendedName>
        <fullName evidence="3">MarR family transcriptional regulator</fullName>
    </recommendedName>
</protein>
<comment type="caution">
    <text evidence="1">The sequence shown here is derived from an EMBL/GenBank/DDBJ whole genome shotgun (WGS) entry which is preliminary data.</text>
</comment>
<dbReference type="InterPro" id="IPR036388">
    <property type="entry name" value="WH-like_DNA-bd_sf"/>
</dbReference>
<dbReference type="RefSeq" id="WP_163845277.1">
    <property type="nucleotide sequence ID" value="NZ_JAAGVB010000020.1"/>
</dbReference>
<evidence type="ECO:0008006" key="3">
    <source>
        <dbReference type="Google" id="ProtNLM"/>
    </source>
</evidence>
<organism evidence="1 2">
    <name type="scientific">Nocardia cyriacigeorgica</name>
    <dbReference type="NCBI Taxonomy" id="135487"/>
    <lineage>
        <taxon>Bacteria</taxon>
        <taxon>Bacillati</taxon>
        <taxon>Actinomycetota</taxon>
        <taxon>Actinomycetes</taxon>
        <taxon>Mycobacteriales</taxon>
        <taxon>Nocardiaceae</taxon>
        <taxon>Nocardia</taxon>
    </lineage>
</organism>
<dbReference type="AlphaFoldDB" id="A0A6P1CQC4"/>
<evidence type="ECO:0000313" key="1">
    <source>
        <dbReference type="EMBL" id="NEW33863.1"/>
    </source>
</evidence>
<dbReference type="EMBL" id="JAAGVB010000020">
    <property type="protein sequence ID" value="NEW33863.1"/>
    <property type="molecule type" value="Genomic_DNA"/>
</dbReference>
<evidence type="ECO:0000313" key="2">
    <source>
        <dbReference type="Proteomes" id="UP000471166"/>
    </source>
</evidence>
<reference evidence="1 2" key="1">
    <citation type="submission" date="2020-01" db="EMBL/GenBank/DDBJ databases">
        <title>Genetics and antimicrobial susceptibilities of Nocardia species isolated from the soil; a comparison with species isolated from humans.</title>
        <authorList>
            <person name="Carrasco G."/>
            <person name="Monzon S."/>
            <person name="Sansegundo M."/>
            <person name="Garcia E."/>
            <person name="Garrido N."/>
            <person name="Medina M.J."/>
            <person name="Villalon P."/>
            <person name="Ramirez-Arocha A.C."/>
            <person name="Jimenez P."/>
            <person name="Cuesta I."/>
            <person name="Valdezate S."/>
        </authorList>
    </citation>
    <scope>NUCLEOTIDE SEQUENCE [LARGE SCALE GENOMIC DNA]</scope>
    <source>
        <strain evidence="1 2">CNM20110626</strain>
    </source>
</reference>